<evidence type="ECO:0000256" key="1">
    <source>
        <dbReference type="SAM" id="MobiDB-lite"/>
    </source>
</evidence>
<dbReference type="AlphaFoldDB" id="A0A7S4FWM3"/>
<evidence type="ECO:0000313" key="2">
    <source>
        <dbReference type="EMBL" id="CAE0817573.1"/>
    </source>
</evidence>
<dbReference type="EMBL" id="HBJA01082276">
    <property type="protein sequence ID" value="CAE0817573.1"/>
    <property type="molecule type" value="Transcribed_RNA"/>
</dbReference>
<accession>A0A7S4FWM3</accession>
<name>A0A7S4FWM3_9EUGL</name>
<proteinExistence type="predicted"/>
<organism evidence="2">
    <name type="scientific">Eutreptiella gymnastica</name>
    <dbReference type="NCBI Taxonomy" id="73025"/>
    <lineage>
        <taxon>Eukaryota</taxon>
        <taxon>Discoba</taxon>
        <taxon>Euglenozoa</taxon>
        <taxon>Euglenida</taxon>
        <taxon>Spirocuta</taxon>
        <taxon>Euglenophyceae</taxon>
        <taxon>Eutreptiales</taxon>
        <taxon>Eutreptiaceae</taxon>
        <taxon>Eutreptiella</taxon>
    </lineage>
</organism>
<reference evidence="2" key="1">
    <citation type="submission" date="2021-01" db="EMBL/GenBank/DDBJ databases">
        <authorList>
            <person name="Corre E."/>
            <person name="Pelletier E."/>
            <person name="Niang G."/>
            <person name="Scheremetjew M."/>
            <person name="Finn R."/>
            <person name="Kale V."/>
            <person name="Holt S."/>
            <person name="Cochrane G."/>
            <person name="Meng A."/>
            <person name="Brown T."/>
            <person name="Cohen L."/>
        </authorList>
    </citation>
    <scope>NUCLEOTIDE SEQUENCE</scope>
    <source>
        <strain evidence="2">CCMP1594</strain>
    </source>
</reference>
<feature type="region of interest" description="Disordered" evidence="1">
    <location>
        <begin position="74"/>
        <end position="96"/>
    </location>
</feature>
<sequence>MEGAAPGEIQCRQCHSGHPKGTSIATAISGSQPHCQCCAGQPAPFPAQTLPALGNAGDQMASCAAYNCSRWSPRHGKSNGPEMAQNPASSTAEGWPDMRRHQLHVCCWSTAGSWRTAGRILRPTK</sequence>
<protein>
    <submittedName>
        <fullName evidence="2">Uncharacterized protein</fullName>
    </submittedName>
</protein>
<gene>
    <name evidence="2" type="ORF">EGYM00163_LOCUS28739</name>
</gene>